<gene>
    <name evidence="1" type="ORF">C8R41DRAFT_708245</name>
</gene>
<accession>A0ABQ8VUZ1</accession>
<dbReference type="EMBL" id="JANVFT010000007">
    <property type="protein sequence ID" value="KAJ4500188.1"/>
    <property type="molecule type" value="Genomic_DNA"/>
</dbReference>
<sequence length="79" mass="8835">LTEDQRWAYEIVVWHLDQTLTGKHPPPLRMILYGEGGTGKSRVIQTITEAFGRRNMKGLLLKGEYTGVAASLIDGKTLH</sequence>
<reference evidence="1" key="1">
    <citation type="submission" date="2022-08" db="EMBL/GenBank/DDBJ databases">
        <title>A Global Phylogenomic Analysis of the Shiitake Genus Lentinula.</title>
        <authorList>
            <consortium name="DOE Joint Genome Institute"/>
            <person name="Sierra-Patev S."/>
            <person name="Min B."/>
            <person name="Naranjo-Ortiz M."/>
            <person name="Looney B."/>
            <person name="Konkel Z."/>
            <person name="Slot J.C."/>
            <person name="Sakamoto Y."/>
            <person name="Steenwyk J.L."/>
            <person name="Rokas A."/>
            <person name="Carro J."/>
            <person name="Camarero S."/>
            <person name="Ferreira P."/>
            <person name="Molpeceres G."/>
            <person name="Ruiz-Duenas F.J."/>
            <person name="Serrano A."/>
            <person name="Henrissat B."/>
            <person name="Drula E."/>
            <person name="Hughes K.W."/>
            <person name="Mata J.L."/>
            <person name="Ishikawa N.K."/>
            <person name="Vargas-Isla R."/>
            <person name="Ushijima S."/>
            <person name="Smith C.A."/>
            <person name="Ahrendt S."/>
            <person name="Andreopoulos W."/>
            <person name="He G."/>
            <person name="Labutti K."/>
            <person name="Lipzen A."/>
            <person name="Ng V."/>
            <person name="Riley R."/>
            <person name="Sandor L."/>
            <person name="Barry K."/>
            <person name="Martinez A.T."/>
            <person name="Xiao Y."/>
            <person name="Gibbons J.G."/>
            <person name="Terashima K."/>
            <person name="Grigoriev I.V."/>
            <person name="Hibbett D.S."/>
        </authorList>
    </citation>
    <scope>NUCLEOTIDE SEQUENCE</scope>
    <source>
        <strain evidence="1">RHP3577 ss4</strain>
    </source>
</reference>
<comment type="caution">
    <text evidence="1">The sequence shown here is derived from an EMBL/GenBank/DDBJ whole genome shotgun (WGS) entry which is preliminary data.</text>
</comment>
<evidence type="ECO:0008006" key="3">
    <source>
        <dbReference type="Google" id="ProtNLM"/>
    </source>
</evidence>
<dbReference type="Gene3D" id="3.40.50.300">
    <property type="entry name" value="P-loop containing nucleotide triphosphate hydrolases"/>
    <property type="match status" value="1"/>
</dbReference>
<evidence type="ECO:0000313" key="2">
    <source>
        <dbReference type="Proteomes" id="UP001150217"/>
    </source>
</evidence>
<feature type="non-terminal residue" evidence="1">
    <location>
        <position position="79"/>
    </location>
</feature>
<dbReference type="SUPFAM" id="SSF52540">
    <property type="entry name" value="P-loop containing nucleoside triphosphate hydrolases"/>
    <property type="match status" value="1"/>
</dbReference>
<name>A0ABQ8VUZ1_9AGAR</name>
<organism evidence="1 2">
    <name type="scientific">Lentinula lateritia</name>
    <dbReference type="NCBI Taxonomy" id="40482"/>
    <lineage>
        <taxon>Eukaryota</taxon>
        <taxon>Fungi</taxon>
        <taxon>Dikarya</taxon>
        <taxon>Basidiomycota</taxon>
        <taxon>Agaricomycotina</taxon>
        <taxon>Agaricomycetes</taxon>
        <taxon>Agaricomycetidae</taxon>
        <taxon>Agaricales</taxon>
        <taxon>Marasmiineae</taxon>
        <taxon>Omphalotaceae</taxon>
        <taxon>Lentinula</taxon>
    </lineage>
</organism>
<protein>
    <recommendedName>
        <fullName evidence="3">ATP-dependent DNA helicase</fullName>
    </recommendedName>
</protein>
<proteinExistence type="predicted"/>
<dbReference type="InterPro" id="IPR027417">
    <property type="entry name" value="P-loop_NTPase"/>
</dbReference>
<dbReference type="Proteomes" id="UP001150217">
    <property type="component" value="Unassembled WGS sequence"/>
</dbReference>
<feature type="non-terminal residue" evidence="1">
    <location>
        <position position="1"/>
    </location>
</feature>
<keyword evidence="2" id="KW-1185">Reference proteome</keyword>
<evidence type="ECO:0000313" key="1">
    <source>
        <dbReference type="EMBL" id="KAJ4500188.1"/>
    </source>
</evidence>